<comment type="cofactor">
    <cofactor evidence="18">
        <name>Co(2+)</name>
        <dbReference type="ChEBI" id="CHEBI:48828"/>
    </cofactor>
    <cofactor evidence="18">
        <name>Zn(2+)</name>
        <dbReference type="ChEBI" id="CHEBI:29105"/>
    </cofactor>
    <text evidence="18">Binds 1 divalent metal cation per subunit. Can use either Co(2+) or Zn(2+).</text>
</comment>
<feature type="binding site" evidence="18">
    <location>
        <position position="194"/>
    </location>
    <ligand>
        <name>Zn(2+)</name>
        <dbReference type="ChEBI" id="CHEBI:29105"/>
    </ligand>
</feature>
<keyword evidence="9 18" id="KW-0963">Cytoplasm</keyword>
<keyword evidence="14 18" id="KW-0520">NAD</keyword>
<comment type="pathway">
    <text evidence="5 18">Metabolic intermediate biosynthesis; chorismate biosynthesis; chorismate from D-erythrose 4-phosphate and phosphoenolpyruvate: step 2/7.</text>
</comment>
<evidence type="ECO:0000256" key="7">
    <source>
        <dbReference type="ARBA" id="ARBA00013031"/>
    </source>
</evidence>
<evidence type="ECO:0000256" key="12">
    <source>
        <dbReference type="ARBA" id="ARBA00022741"/>
    </source>
</evidence>
<evidence type="ECO:0000256" key="13">
    <source>
        <dbReference type="ARBA" id="ARBA00022833"/>
    </source>
</evidence>
<keyword evidence="17 18" id="KW-0170">Cobalt</keyword>
<dbReference type="PIRSF" id="PIRSF001455">
    <property type="entry name" value="DHQ_synth"/>
    <property type="match status" value="1"/>
</dbReference>
<evidence type="ECO:0000256" key="11">
    <source>
        <dbReference type="ARBA" id="ARBA00022723"/>
    </source>
</evidence>
<comment type="catalytic activity">
    <reaction evidence="1 18">
        <text>7-phospho-2-dehydro-3-deoxy-D-arabino-heptonate = 3-dehydroquinate + phosphate</text>
        <dbReference type="Rhea" id="RHEA:21968"/>
        <dbReference type="ChEBI" id="CHEBI:32364"/>
        <dbReference type="ChEBI" id="CHEBI:43474"/>
        <dbReference type="ChEBI" id="CHEBI:58394"/>
        <dbReference type="EC" id="4.2.3.4"/>
    </reaction>
</comment>
<evidence type="ECO:0000259" key="19">
    <source>
        <dbReference type="Pfam" id="PF01761"/>
    </source>
</evidence>
<comment type="function">
    <text evidence="3 18">Catalyzes the conversion of 3-deoxy-D-arabino-heptulosonate 7-phosphate (DAHP) to dehydroquinate (DHQ).</text>
</comment>
<dbReference type="SUPFAM" id="SSF56796">
    <property type="entry name" value="Dehydroquinate synthase-like"/>
    <property type="match status" value="1"/>
</dbReference>
<feature type="binding site" evidence="18">
    <location>
        <begin position="179"/>
        <end position="182"/>
    </location>
    <ligand>
        <name>NAD(+)</name>
        <dbReference type="ChEBI" id="CHEBI:57540"/>
    </ligand>
</feature>
<comment type="similarity">
    <text evidence="6 18">Belongs to the sugar phosphate cyclases superfamily. Dehydroquinate synthase family.</text>
</comment>
<accession>A0ABM8R7P7</accession>
<evidence type="ECO:0000256" key="14">
    <source>
        <dbReference type="ARBA" id="ARBA00023027"/>
    </source>
</evidence>
<evidence type="ECO:0000256" key="5">
    <source>
        <dbReference type="ARBA" id="ARBA00004661"/>
    </source>
</evidence>
<comment type="caution">
    <text evidence="18">Lacks conserved residue(s) required for the propagation of feature annotation.</text>
</comment>
<feature type="binding site" evidence="18">
    <location>
        <position position="257"/>
    </location>
    <ligand>
        <name>Zn(2+)</name>
        <dbReference type="ChEBI" id="CHEBI:29105"/>
    </ligand>
</feature>
<keyword evidence="15 18" id="KW-0057">Aromatic amino acid biosynthesis</keyword>
<feature type="binding site" evidence="18">
    <location>
        <position position="152"/>
    </location>
    <ligand>
        <name>NAD(+)</name>
        <dbReference type="ChEBI" id="CHEBI:57540"/>
    </ligand>
</feature>
<dbReference type="InterPro" id="IPR050071">
    <property type="entry name" value="Dehydroquinate_synthase"/>
</dbReference>
<organism evidence="21 22">
    <name type="scientific">Nitrospira defluvii</name>
    <dbReference type="NCBI Taxonomy" id="330214"/>
    <lineage>
        <taxon>Bacteria</taxon>
        <taxon>Pseudomonadati</taxon>
        <taxon>Nitrospirota</taxon>
        <taxon>Nitrospiria</taxon>
        <taxon>Nitrospirales</taxon>
        <taxon>Nitrospiraceae</taxon>
        <taxon>Nitrospira</taxon>
    </lineage>
</organism>
<dbReference type="NCBIfam" id="TIGR01357">
    <property type="entry name" value="aroB"/>
    <property type="match status" value="1"/>
</dbReference>
<feature type="domain" description="3-dehydroquinate synthase N-terminal" evidence="19">
    <location>
        <begin position="77"/>
        <end position="188"/>
    </location>
</feature>
<evidence type="ECO:0000256" key="16">
    <source>
        <dbReference type="ARBA" id="ARBA00023239"/>
    </source>
</evidence>
<comment type="cofactor">
    <cofactor evidence="2 18">
        <name>NAD(+)</name>
        <dbReference type="ChEBI" id="CHEBI:57540"/>
    </cofactor>
</comment>
<feature type="binding site" evidence="18">
    <location>
        <position position="161"/>
    </location>
    <ligand>
        <name>NAD(+)</name>
        <dbReference type="ChEBI" id="CHEBI:57540"/>
    </ligand>
</feature>
<dbReference type="Gene3D" id="1.20.1090.10">
    <property type="entry name" value="Dehydroquinate synthase-like - alpha domain"/>
    <property type="match status" value="1"/>
</dbReference>
<evidence type="ECO:0000256" key="18">
    <source>
        <dbReference type="HAMAP-Rule" id="MF_00110"/>
    </source>
</evidence>
<evidence type="ECO:0000256" key="6">
    <source>
        <dbReference type="ARBA" id="ARBA00005412"/>
    </source>
</evidence>
<dbReference type="GO" id="GO:0003856">
    <property type="term" value="F:3-dehydroquinate synthase activity"/>
    <property type="evidence" value="ECO:0007669"/>
    <property type="project" value="UniProtKB-EC"/>
</dbReference>
<dbReference type="HAMAP" id="MF_00110">
    <property type="entry name" value="DHQ_synthase"/>
    <property type="match status" value="1"/>
</dbReference>
<evidence type="ECO:0000256" key="2">
    <source>
        <dbReference type="ARBA" id="ARBA00001911"/>
    </source>
</evidence>
<dbReference type="Proteomes" id="UP000675880">
    <property type="component" value="Unassembled WGS sequence"/>
</dbReference>
<evidence type="ECO:0000256" key="15">
    <source>
        <dbReference type="ARBA" id="ARBA00023141"/>
    </source>
</evidence>
<evidence type="ECO:0000256" key="4">
    <source>
        <dbReference type="ARBA" id="ARBA00004496"/>
    </source>
</evidence>
<evidence type="ECO:0000313" key="22">
    <source>
        <dbReference type="Proteomes" id="UP000675880"/>
    </source>
</evidence>
<reference evidence="21 22" key="1">
    <citation type="submission" date="2021-02" db="EMBL/GenBank/DDBJ databases">
        <authorList>
            <person name="Han P."/>
        </authorList>
    </citation>
    <scope>NUCLEOTIDE SEQUENCE [LARGE SCALE GENOMIC DNA]</scope>
    <source>
        <strain evidence="21">Candidatus Nitrospira sp. ZN2</strain>
    </source>
</reference>
<dbReference type="PANTHER" id="PTHR43622">
    <property type="entry name" value="3-DEHYDROQUINATE SYNTHASE"/>
    <property type="match status" value="1"/>
</dbReference>
<proteinExistence type="inferred from homology"/>
<feature type="binding site" evidence="18">
    <location>
        <position position="274"/>
    </location>
    <ligand>
        <name>Zn(2+)</name>
        <dbReference type="ChEBI" id="CHEBI:29105"/>
    </ligand>
</feature>
<dbReference type="EC" id="4.2.3.4" evidence="7 18"/>
<dbReference type="Gene3D" id="3.40.50.1970">
    <property type="match status" value="1"/>
</dbReference>
<evidence type="ECO:0000256" key="9">
    <source>
        <dbReference type="ARBA" id="ARBA00022490"/>
    </source>
</evidence>
<gene>
    <name evidence="18 21" type="primary">aroB</name>
    <name evidence="21" type="ORF">NSPZN2_120020</name>
</gene>
<dbReference type="Pfam" id="PF01761">
    <property type="entry name" value="DHQ_synthase"/>
    <property type="match status" value="1"/>
</dbReference>
<dbReference type="InterPro" id="IPR030960">
    <property type="entry name" value="DHQS/DOIS_N"/>
</dbReference>
<comment type="subcellular location">
    <subcellularLocation>
        <location evidence="4 18">Cytoplasm</location>
    </subcellularLocation>
</comment>
<sequence>MEKDKTDMAQQTIHVALGTRSYDIRIRRGLVNDLGVELTRLRRTGKVGVITDRHLAGHYLKPVMRVLKAAGFTVTPIILPPGEQTKTLRSIAKVMDALVDARFERSSTLLALGGGVVGDLTGFAAAIYQRGIPFVQVPTSLVAQVDSSVGGKTGVDHPKGKNLIGAFNQPKAVLIDPATLHTLPPREWVAGLAEVIKYGVIADAPFFEYLEQHMARILTLDDVVVAHIVRRSCEIKAEVVSEDEREADRRRILNFGHTIGHALESLGGYKGLIHGEAVAVGMVYEADLARHLGYCGQEVVDRLRRLVEASGLPARMPDVTFQDLWSAMQQDKKVSAGTVYCVVPESIGAVRVVALPQQETRAWFATVRRREPRVRSAVAGRRRVR</sequence>
<evidence type="ECO:0000259" key="20">
    <source>
        <dbReference type="Pfam" id="PF24621"/>
    </source>
</evidence>
<dbReference type="InterPro" id="IPR030963">
    <property type="entry name" value="DHQ_synth_fam"/>
</dbReference>
<evidence type="ECO:0000256" key="1">
    <source>
        <dbReference type="ARBA" id="ARBA00001393"/>
    </source>
</evidence>
<keyword evidence="13 18" id="KW-0862">Zinc</keyword>
<evidence type="ECO:0000256" key="3">
    <source>
        <dbReference type="ARBA" id="ARBA00003485"/>
    </source>
</evidence>
<keyword evidence="10 18" id="KW-0028">Amino-acid biosynthesis</keyword>
<evidence type="ECO:0000256" key="8">
    <source>
        <dbReference type="ARBA" id="ARBA00017684"/>
    </source>
</evidence>
<keyword evidence="12 18" id="KW-0547">Nucleotide-binding</keyword>
<keyword evidence="11 18" id="KW-0479">Metal-binding</keyword>
<dbReference type="CDD" id="cd08195">
    <property type="entry name" value="DHQS"/>
    <property type="match status" value="1"/>
</dbReference>
<name>A0ABM8R7P7_9BACT</name>
<feature type="domain" description="3-dehydroquinate synthase C-terminal" evidence="20">
    <location>
        <begin position="191"/>
        <end position="334"/>
    </location>
</feature>
<evidence type="ECO:0000313" key="21">
    <source>
        <dbReference type="EMBL" id="CAE6737910.1"/>
    </source>
</evidence>
<dbReference type="InterPro" id="IPR016037">
    <property type="entry name" value="DHQ_synth_AroB"/>
</dbReference>
<dbReference type="EMBL" id="CAJNBJ010000004">
    <property type="protein sequence ID" value="CAE6737910.1"/>
    <property type="molecule type" value="Genomic_DNA"/>
</dbReference>
<comment type="caution">
    <text evidence="21">The sequence shown here is derived from an EMBL/GenBank/DDBJ whole genome shotgun (WGS) entry which is preliminary data.</text>
</comment>
<dbReference type="Pfam" id="PF24621">
    <property type="entry name" value="DHQS_C"/>
    <property type="match status" value="1"/>
</dbReference>
<keyword evidence="16 18" id="KW-0456">Lyase</keyword>
<feature type="binding site" evidence="18">
    <location>
        <begin position="115"/>
        <end position="119"/>
    </location>
    <ligand>
        <name>NAD(+)</name>
        <dbReference type="ChEBI" id="CHEBI:57540"/>
    </ligand>
</feature>
<keyword evidence="22" id="KW-1185">Reference proteome</keyword>
<evidence type="ECO:0000256" key="17">
    <source>
        <dbReference type="ARBA" id="ARBA00023285"/>
    </source>
</evidence>
<feature type="binding site" evidence="18">
    <location>
        <begin position="139"/>
        <end position="140"/>
    </location>
    <ligand>
        <name>NAD(+)</name>
        <dbReference type="ChEBI" id="CHEBI:57540"/>
    </ligand>
</feature>
<dbReference type="PANTHER" id="PTHR43622:SF7">
    <property type="entry name" value="3-DEHYDROQUINATE SYNTHASE, CHLOROPLASTIC"/>
    <property type="match status" value="1"/>
</dbReference>
<protein>
    <recommendedName>
        <fullName evidence="8 18">3-dehydroquinate synthase</fullName>
        <shortName evidence="18">DHQS</shortName>
        <ecNumber evidence="7 18">4.2.3.4</ecNumber>
    </recommendedName>
</protein>
<evidence type="ECO:0000256" key="10">
    <source>
        <dbReference type="ARBA" id="ARBA00022605"/>
    </source>
</evidence>
<dbReference type="InterPro" id="IPR056179">
    <property type="entry name" value="DHQS_C"/>
</dbReference>